<organism evidence="2 3">
    <name type="scientific">Oxalobacter vibrioformis</name>
    <dbReference type="NCBI Taxonomy" id="933080"/>
    <lineage>
        <taxon>Bacteria</taxon>
        <taxon>Pseudomonadati</taxon>
        <taxon>Pseudomonadota</taxon>
        <taxon>Betaproteobacteria</taxon>
        <taxon>Burkholderiales</taxon>
        <taxon>Oxalobacteraceae</taxon>
        <taxon>Oxalobacter</taxon>
    </lineage>
</organism>
<feature type="signal peptide" evidence="1">
    <location>
        <begin position="1"/>
        <end position="22"/>
    </location>
</feature>
<dbReference type="RefSeq" id="WP_269309062.1">
    <property type="nucleotide sequence ID" value="NZ_CP098242.1"/>
</dbReference>
<reference evidence="2" key="1">
    <citation type="journal article" date="2022" name="Front. Microbiol.">
        <title>New perspectives on an old grouping: The genomic and phenotypic variability of Oxalobacter formigenes and the implications for calcium oxalate stone prevention.</title>
        <authorList>
            <person name="Chmiel J.A."/>
            <person name="Carr C."/>
            <person name="Stuivenberg G.A."/>
            <person name="Venema R."/>
            <person name="Chanyi R.M."/>
            <person name="Al K.F."/>
            <person name="Giguere D."/>
            <person name="Say H."/>
            <person name="Akouris P.P."/>
            <person name="Dominguez Romero S.A."/>
            <person name="Kwong A."/>
            <person name="Tai V."/>
            <person name="Koval S.F."/>
            <person name="Razvi H."/>
            <person name="Bjazevic J."/>
            <person name="Burton J.P."/>
        </authorList>
    </citation>
    <scope>NUCLEOTIDE SEQUENCE</scope>
    <source>
        <strain evidence="2">WoOx3</strain>
    </source>
</reference>
<evidence type="ECO:0000313" key="3">
    <source>
        <dbReference type="Proteomes" id="UP001156215"/>
    </source>
</evidence>
<gene>
    <name evidence="2" type="ORF">NB640_12720</name>
</gene>
<sequence length="279" mass="30636">MFTASRVLLCVTLFSLTVPVVAQQMPILSKACPVGTKEAQALFQTGMLIRSGKGSEKKNPQLAEEYFEMAIVKGSAQAAIALGDMYRYDFAKKHPKAVREKQSKAMYTLATELGCPDASAFLAEYHNKGMGVKKDPEKALELVKQAADADSPKGMEVYGRLIAEYKKDVDSGRIWLKRAIEMGNGDAGLPLADTYAREKDIGGVVVSLRSGAAQGSRQCLQVLTAIFADGRYGQNKDAMHASCYRKLEKSIDEYAAPQPIANLEKLCAMKKFFMPFRNR</sequence>
<dbReference type="PANTHER" id="PTHR11102:SF160">
    <property type="entry name" value="ERAD-ASSOCIATED E3 UBIQUITIN-PROTEIN LIGASE COMPONENT HRD3"/>
    <property type="match status" value="1"/>
</dbReference>
<accession>A0A9E9LYW0</accession>
<dbReference type="InterPro" id="IPR050767">
    <property type="entry name" value="Sel1_AlgK"/>
</dbReference>
<dbReference type="InterPro" id="IPR006597">
    <property type="entry name" value="Sel1-like"/>
</dbReference>
<dbReference type="KEGG" id="ovb:NB640_12720"/>
<dbReference type="SUPFAM" id="SSF81901">
    <property type="entry name" value="HCP-like"/>
    <property type="match status" value="1"/>
</dbReference>
<keyword evidence="3" id="KW-1185">Reference proteome</keyword>
<dbReference type="Pfam" id="PF08238">
    <property type="entry name" value="Sel1"/>
    <property type="match status" value="3"/>
</dbReference>
<dbReference type="EMBL" id="CP098242">
    <property type="protein sequence ID" value="WAW10059.1"/>
    <property type="molecule type" value="Genomic_DNA"/>
</dbReference>
<proteinExistence type="predicted"/>
<dbReference type="Gene3D" id="1.25.40.10">
    <property type="entry name" value="Tetratricopeptide repeat domain"/>
    <property type="match status" value="1"/>
</dbReference>
<evidence type="ECO:0000256" key="1">
    <source>
        <dbReference type="SAM" id="SignalP"/>
    </source>
</evidence>
<dbReference type="Proteomes" id="UP001156215">
    <property type="component" value="Chromosome"/>
</dbReference>
<protein>
    <submittedName>
        <fullName evidence="2">Sel1 repeat family protein</fullName>
    </submittedName>
</protein>
<evidence type="ECO:0000313" key="2">
    <source>
        <dbReference type="EMBL" id="WAW10059.1"/>
    </source>
</evidence>
<dbReference type="AlphaFoldDB" id="A0A9E9LYW0"/>
<dbReference type="PANTHER" id="PTHR11102">
    <property type="entry name" value="SEL-1-LIKE PROTEIN"/>
    <property type="match status" value="1"/>
</dbReference>
<name>A0A9E9LYW0_9BURK</name>
<dbReference type="InterPro" id="IPR011990">
    <property type="entry name" value="TPR-like_helical_dom_sf"/>
</dbReference>
<dbReference type="SMART" id="SM00671">
    <property type="entry name" value="SEL1"/>
    <property type="match status" value="4"/>
</dbReference>
<keyword evidence="1" id="KW-0732">Signal</keyword>
<feature type="chain" id="PRO_5038430594" evidence="1">
    <location>
        <begin position="23"/>
        <end position="279"/>
    </location>
</feature>